<dbReference type="GO" id="GO:0008299">
    <property type="term" value="P:isoprenoid biosynthetic process"/>
    <property type="evidence" value="ECO:0007669"/>
    <property type="project" value="InterPro"/>
</dbReference>
<dbReference type="PROSITE" id="PS00723">
    <property type="entry name" value="POLYPRENYL_SYNTHASE_1"/>
    <property type="match status" value="1"/>
</dbReference>
<dbReference type="SUPFAM" id="SSF48576">
    <property type="entry name" value="Terpenoid synthases"/>
    <property type="match status" value="1"/>
</dbReference>
<keyword evidence="2" id="KW-0460">Magnesium</keyword>
<keyword evidence="1" id="KW-0479">Metal-binding</keyword>
<dbReference type="InterPro" id="IPR033749">
    <property type="entry name" value="Polyprenyl_synt_CS"/>
</dbReference>
<gene>
    <name evidence="4" type="ORF">CLV71_105289</name>
</gene>
<proteinExistence type="inferred from homology"/>
<dbReference type="EMBL" id="SOCP01000005">
    <property type="protein sequence ID" value="TDV52158.1"/>
    <property type="molecule type" value="Genomic_DNA"/>
</dbReference>
<dbReference type="Gene3D" id="1.10.600.10">
    <property type="entry name" value="Farnesyl Diphosphate Synthase"/>
    <property type="match status" value="1"/>
</dbReference>
<dbReference type="InterPro" id="IPR000092">
    <property type="entry name" value="Polyprenyl_synt"/>
</dbReference>
<dbReference type="CDD" id="cd00685">
    <property type="entry name" value="Trans_IPPS_HT"/>
    <property type="match status" value="1"/>
</dbReference>
<evidence type="ECO:0000256" key="3">
    <source>
        <dbReference type="RuleBase" id="RU004466"/>
    </source>
</evidence>
<dbReference type="Pfam" id="PF00348">
    <property type="entry name" value="polyprenyl_synt"/>
    <property type="match status" value="1"/>
</dbReference>
<protein>
    <submittedName>
        <fullName evidence="4">Geranylgeranyl diphosphate synthase type I</fullName>
    </submittedName>
</protein>
<dbReference type="InterPro" id="IPR008949">
    <property type="entry name" value="Isoprenoid_synthase_dom_sf"/>
</dbReference>
<comment type="similarity">
    <text evidence="3">Belongs to the FPP/GGPP synthase family.</text>
</comment>
<comment type="caution">
    <text evidence="4">The sequence shown here is derived from an EMBL/GenBank/DDBJ whole genome shotgun (WGS) entry which is preliminary data.</text>
</comment>
<dbReference type="PANTHER" id="PTHR12001:SF86">
    <property type="entry name" value="GERANYLGERANYL DIPHOSPHATE SYNTHASE"/>
    <property type="match status" value="1"/>
</dbReference>
<keyword evidence="5" id="KW-1185">Reference proteome</keyword>
<reference evidence="4 5" key="1">
    <citation type="submission" date="2019-03" db="EMBL/GenBank/DDBJ databases">
        <title>Genomic Encyclopedia of Archaeal and Bacterial Type Strains, Phase II (KMG-II): from individual species to whole genera.</title>
        <authorList>
            <person name="Goeker M."/>
        </authorList>
    </citation>
    <scope>NUCLEOTIDE SEQUENCE [LARGE SCALE GENOMIC DNA]</scope>
    <source>
        <strain evidence="4 5">DSM 45499</strain>
    </source>
</reference>
<evidence type="ECO:0000313" key="5">
    <source>
        <dbReference type="Proteomes" id="UP000294927"/>
    </source>
</evidence>
<dbReference type="GO" id="GO:0004659">
    <property type="term" value="F:prenyltransferase activity"/>
    <property type="evidence" value="ECO:0007669"/>
    <property type="project" value="InterPro"/>
</dbReference>
<keyword evidence="3" id="KW-0808">Transferase</keyword>
<dbReference type="Proteomes" id="UP000294927">
    <property type="component" value="Unassembled WGS sequence"/>
</dbReference>
<evidence type="ECO:0000313" key="4">
    <source>
        <dbReference type="EMBL" id="TDV52158.1"/>
    </source>
</evidence>
<sequence length="355" mass="37697">MSWSKSRSGTDVVAPGRVVSTEQTLAWSRELAEPALRTAVGTLPVSMRRIAGYHLGWWDRHGTHVPSGGSGKALRPTLVLLSSAAVGGTPRDAVPAAVAVELVHNFSLLHDDVMDGDLTRRHRPTAWSVFGIGSAILAGDALLTLALDVLAASSHPAAGAAMRTLSAAVQDLVEGQCTDMDFEQRSTVDILECENMVAGKTAALIGASCALGAMFGQASQDRVGHLRAFGEQLGLAFQHVDDLLGIWGRPETTGKPVFSDLRNRKKSLPVVAALASDSPAGRELAGLYARTAPLTDDELPHVADLVERAGGREWSRSQADDLMARAVARLDELGQANPVAAELTDMARRLTRRDH</sequence>
<evidence type="ECO:0000256" key="1">
    <source>
        <dbReference type="ARBA" id="ARBA00022723"/>
    </source>
</evidence>
<dbReference type="NCBIfam" id="NF041169">
    <property type="entry name" value="f2_encap_cargo4"/>
    <property type="match status" value="1"/>
</dbReference>
<dbReference type="AlphaFoldDB" id="A0A4R7VRP6"/>
<evidence type="ECO:0000256" key="2">
    <source>
        <dbReference type="ARBA" id="ARBA00022842"/>
    </source>
</evidence>
<organism evidence="4 5">
    <name type="scientific">Actinophytocola oryzae</name>
    <dbReference type="NCBI Taxonomy" id="502181"/>
    <lineage>
        <taxon>Bacteria</taxon>
        <taxon>Bacillati</taxon>
        <taxon>Actinomycetota</taxon>
        <taxon>Actinomycetes</taxon>
        <taxon>Pseudonocardiales</taxon>
        <taxon>Pseudonocardiaceae</taxon>
    </lineage>
</organism>
<dbReference type="SFLD" id="SFLDS00005">
    <property type="entry name" value="Isoprenoid_Synthase_Type_I"/>
    <property type="match status" value="1"/>
</dbReference>
<dbReference type="PANTHER" id="PTHR12001">
    <property type="entry name" value="GERANYLGERANYL PYROPHOSPHATE SYNTHASE"/>
    <property type="match status" value="1"/>
</dbReference>
<dbReference type="GO" id="GO:0046872">
    <property type="term" value="F:metal ion binding"/>
    <property type="evidence" value="ECO:0007669"/>
    <property type="project" value="UniProtKB-KW"/>
</dbReference>
<accession>A0A4R7VRP6</accession>
<name>A0A4R7VRP6_9PSEU</name>
<dbReference type="SFLD" id="SFLDG01017">
    <property type="entry name" value="Polyprenyl_Transferase_Like"/>
    <property type="match status" value="1"/>
</dbReference>